<dbReference type="EMBL" id="JAFKCZ010000005">
    <property type="protein sequence ID" value="MBN7796647.1"/>
    <property type="molecule type" value="Genomic_DNA"/>
</dbReference>
<dbReference type="RefSeq" id="WP_206560085.1">
    <property type="nucleotide sequence ID" value="NZ_JAFKCZ010000005.1"/>
</dbReference>
<name>A0A939DFN1_9GAMM</name>
<feature type="domain" description="HipA-like C-terminal" evidence="4">
    <location>
        <begin position="56"/>
        <end position="280"/>
    </location>
</feature>
<accession>A0A939DFN1</accession>
<dbReference type="GO" id="GO:0005829">
    <property type="term" value="C:cytosol"/>
    <property type="evidence" value="ECO:0007669"/>
    <property type="project" value="TreeGrafter"/>
</dbReference>
<dbReference type="PANTHER" id="PTHR37419">
    <property type="entry name" value="SERINE/THREONINE-PROTEIN KINASE TOXIN HIPA"/>
    <property type="match status" value="1"/>
</dbReference>
<dbReference type="InterPro" id="IPR052028">
    <property type="entry name" value="HipA_Ser/Thr_kinase"/>
</dbReference>
<dbReference type="GO" id="GO:0004674">
    <property type="term" value="F:protein serine/threonine kinase activity"/>
    <property type="evidence" value="ECO:0007669"/>
    <property type="project" value="TreeGrafter"/>
</dbReference>
<organism evidence="5 6">
    <name type="scientific">Parahaliea mediterranea</name>
    <dbReference type="NCBI Taxonomy" id="651086"/>
    <lineage>
        <taxon>Bacteria</taxon>
        <taxon>Pseudomonadati</taxon>
        <taxon>Pseudomonadota</taxon>
        <taxon>Gammaproteobacteria</taxon>
        <taxon>Cellvibrionales</taxon>
        <taxon>Halieaceae</taxon>
        <taxon>Parahaliea</taxon>
    </lineage>
</organism>
<keyword evidence="3" id="KW-0418">Kinase</keyword>
<evidence type="ECO:0000313" key="5">
    <source>
        <dbReference type="EMBL" id="MBN7796647.1"/>
    </source>
</evidence>
<keyword evidence="6" id="KW-1185">Reference proteome</keyword>
<dbReference type="Gene3D" id="1.10.1070.20">
    <property type="match status" value="1"/>
</dbReference>
<proteinExistence type="inferred from homology"/>
<comment type="similarity">
    <text evidence="1">Belongs to the HipA Ser/Thr kinase family.</text>
</comment>
<dbReference type="AlphaFoldDB" id="A0A939DFN1"/>
<keyword evidence="2" id="KW-0808">Transferase</keyword>
<protein>
    <submittedName>
        <fullName evidence="5">HipA domain-containing protein</fullName>
    </submittedName>
</protein>
<gene>
    <name evidence="5" type="ORF">JYP50_08595</name>
</gene>
<dbReference type="PANTHER" id="PTHR37419:SF6">
    <property type="entry name" value="KINASE HI_0665-RELATED"/>
    <property type="match status" value="1"/>
</dbReference>
<dbReference type="Pfam" id="PF07804">
    <property type="entry name" value="HipA_C"/>
    <property type="match status" value="1"/>
</dbReference>
<dbReference type="InterPro" id="IPR012893">
    <property type="entry name" value="HipA-like_C"/>
</dbReference>
<evidence type="ECO:0000313" key="6">
    <source>
        <dbReference type="Proteomes" id="UP000664303"/>
    </source>
</evidence>
<dbReference type="Proteomes" id="UP000664303">
    <property type="component" value="Unassembled WGS sequence"/>
</dbReference>
<evidence type="ECO:0000256" key="1">
    <source>
        <dbReference type="ARBA" id="ARBA00010164"/>
    </source>
</evidence>
<evidence type="ECO:0000256" key="2">
    <source>
        <dbReference type="ARBA" id="ARBA00022679"/>
    </source>
</evidence>
<evidence type="ECO:0000259" key="4">
    <source>
        <dbReference type="Pfam" id="PF07804"/>
    </source>
</evidence>
<sequence>MAYCKISLKEVPRGSKYEDYHDAAFKKLFGSLKVSPVLPFSRSEFKQDSVKYTKGMSISGVHQKLSLIIDANGYLSPVNQGGEFILKPSPEEFPFAAENEHAAMLISDLLGIDTAHCGLVAFSDGELAYVTKRFDRLANGQKRHQEDLLQGFNMQSDRKYDKSYEEAGRLVFEMTDGKKSVVSDYLRRVVYAYLIGNSDLHLKNLSLQKNEDNKTHFYDKLSPNYDCLFTDTYESLEDAGFFALDLFKDGETTGEYDHYGYPTGYDFLELCRRLDIPTTIFAKFVDLIVKRKSEVIEMINRSFMPEKMKEKALETVEDRLRVMQVGAFE</sequence>
<comment type="caution">
    <text evidence="5">The sequence shown here is derived from an EMBL/GenBank/DDBJ whole genome shotgun (WGS) entry which is preliminary data.</text>
</comment>
<reference evidence="5" key="1">
    <citation type="submission" date="2021-02" db="EMBL/GenBank/DDBJ databases">
        <title>PHA producing bacteria isolated from coastal sediment in Guangdong, Shenzhen.</title>
        <authorList>
            <person name="Zheng W."/>
            <person name="Yu S."/>
            <person name="Huang Y."/>
        </authorList>
    </citation>
    <scope>NUCLEOTIDE SEQUENCE</scope>
    <source>
        <strain evidence="5">TN14-10</strain>
    </source>
</reference>
<evidence type="ECO:0000256" key="3">
    <source>
        <dbReference type="ARBA" id="ARBA00022777"/>
    </source>
</evidence>